<dbReference type="Proteomes" id="UP001160148">
    <property type="component" value="Unassembled WGS sequence"/>
</dbReference>
<accession>A0AAV0X199</accession>
<name>A0AAV0X199_9HEMI</name>
<evidence type="ECO:0000313" key="3">
    <source>
        <dbReference type="Proteomes" id="UP001160148"/>
    </source>
</evidence>
<reference evidence="2 3" key="1">
    <citation type="submission" date="2023-01" db="EMBL/GenBank/DDBJ databases">
        <authorList>
            <person name="Whitehead M."/>
        </authorList>
    </citation>
    <scope>NUCLEOTIDE SEQUENCE [LARGE SCALE GENOMIC DNA]</scope>
</reference>
<evidence type="ECO:0000256" key="1">
    <source>
        <dbReference type="SAM" id="MobiDB-lite"/>
    </source>
</evidence>
<evidence type="ECO:0000313" key="2">
    <source>
        <dbReference type="EMBL" id="CAI6361674.1"/>
    </source>
</evidence>
<dbReference type="AlphaFoldDB" id="A0AAV0X199"/>
<proteinExistence type="predicted"/>
<feature type="compositionally biased region" description="Pro residues" evidence="1">
    <location>
        <begin position="64"/>
        <end position="73"/>
    </location>
</feature>
<feature type="compositionally biased region" description="Pro residues" evidence="1">
    <location>
        <begin position="1"/>
        <end position="10"/>
    </location>
</feature>
<gene>
    <name evidence="2" type="ORF">MEUPH1_LOCUS16828</name>
</gene>
<dbReference type="EMBL" id="CARXXK010000003">
    <property type="protein sequence ID" value="CAI6361674.1"/>
    <property type="molecule type" value="Genomic_DNA"/>
</dbReference>
<protein>
    <submittedName>
        <fullName evidence="2">Uncharacterized protein</fullName>
    </submittedName>
</protein>
<organism evidence="2 3">
    <name type="scientific">Macrosiphum euphorbiae</name>
    <name type="common">potato aphid</name>
    <dbReference type="NCBI Taxonomy" id="13131"/>
    <lineage>
        <taxon>Eukaryota</taxon>
        <taxon>Metazoa</taxon>
        <taxon>Ecdysozoa</taxon>
        <taxon>Arthropoda</taxon>
        <taxon>Hexapoda</taxon>
        <taxon>Insecta</taxon>
        <taxon>Pterygota</taxon>
        <taxon>Neoptera</taxon>
        <taxon>Paraneoptera</taxon>
        <taxon>Hemiptera</taxon>
        <taxon>Sternorrhyncha</taxon>
        <taxon>Aphidomorpha</taxon>
        <taxon>Aphidoidea</taxon>
        <taxon>Aphididae</taxon>
        <taxon>Macrosiphini</taxon>
        <taxon>Macrosiphum</taxon>
    </lineage>
</organism>
<feature type="region of interest" description="Disordered" evidence="1">
    <location>
        <begin position="53"/>
        <end position="73"/>
    </location>
</feature>
<comment type="caution">
    <text evidence="2">The sequence shown here is derived from an EMBL/GenBank/DDBJ whole genome shotgun (WGS) entry which is preliminary data.</text>
</comment>
<feature type="region of interest" description="Disordered" evidence="1">
    <location>
        <begin position="1"/>
        <end position="31"/>
    </location>
</feature>
<keyword evidence="3" id="KW-1185">Reference proteome</keyword>
<sequence>MTSPPFPPPTSNYSPYSGPPPLIGHQPPPSLGAPYPPPILYWPYPSPPISPPHQQPALLIMQGTPPPMPPPPPVDMCNLIHSVSEWNIDYMQQNPQFCTMNVGPMGMHSAAA</sequence>
<feature type="compositionally biased region" description="Pro residues" evidence="1">
    <location>
        <begin position="17"/>
        <end position="31"/>
    </location>
</feature>